<protein>
    <submittedName>
        <fullName evidence="1">Pre-mRNA-processing protein 40C</fullName>
    </submittedName>
</protein>
<evidence type="ECO:0000313" key="2">
    <source>
        <dbReference type="Proteomes" id="UP001164539"/>
    </source>
</evidence>
<proteinExistence type="predicted"/>
<dbReference type="Proteomes" id="UP001164539">
    <property type="component" value="Chromosome 9"/>
</dbReference>
<organism evidence="1 2">
    <name type="scientific">Melia azedarach</name>
    <name type="common">Chinaberry tree</name>
    <dbReference type="NCBI Taxonomy" id="155640"/>
    <lineage>
        <taxon>Eukaryota</taxon>
        <taxon>Viridiplantae</taxon>
        <taxon>Streptophyta</taxon>
        <taxon>Embryophyta</taxon>
        <taxon>Tracheophyta</taxon>
        <taxon>Spermatophyta</taxon>
        <taxon>Magnoliopsida</taxon>
        <taxon>eudicotyledons</taxon>
        <taxon>Gunneridae</taxon>
        <taxon>Pentapetalae</taxon>
        <taxon>rosids</taxon>
        <taxon>malvids</taxon>
        <taxon>Sapindales</taxon>
        <taxon>Meliaceae</taxon>
        <taxon>Melia</taxon>
    </lineage>
</organism>
<comment type="caution">
    <text evidence="1">The sequence shown here is derived from an EMBL/GenBank/DDBJ whole genome shotgun (WGS) entry which is preliminary data.</text>
</comment>
<evidence type="ECO:0000313" key="1">
    <source>
        <dbReference type="EMBL" id="KAJ4710356.1"/>
    </source>
</evidence>
<keyword evidence="2" id="KW-1185">Reference proteome</keyword>
<sequence>MTSPAWLPHEVQPSTSNASISGPPAGRPSAGSLAPIVVSASDSGTTVSKASSSSTTDSINESSQAKSVNAPGYVLPASSFSYNVLPNSNTVAGGSQHSAFSAINPNQLVSPAVMEFPGPASSAGSSFSYMSQTVGFSPNQKFQSNTDKLDAVSQVGLGSSASTSQSIPLSVNTSSDSTVAVSSTPKVGATASWMPNFPSFPMCPGLFVAPGTPGPPGLMMSATKDSSSTIVDSNSSVLLRPRVPTASAPPNSGSALQPQIYPPYTSLPAMGGSSQGPWLPPPQMGVMTRPPFLPYPAVYPAPFSLPAHGVPHPSVSAADSQPPGVSSVGIVAATPTSAVSGHQLVATSGLQTESSPSVIDKREHVQDVNSKGRDTVSEQLDTWTAHKTDTGIVYYYNAVTGESTYDKPAGFKGEPDKVPTQPTPVSMEHLAGTDWALVTTNDGRKYYYNSKTKISSWQIPSEVTELRKKEDASISKEHAMSVPNANIMVEKGSIPTSLSAPAVNTGGRDATALRTSSMPGSSSALDLIKKKLQDSGIPTTNAPVSSATVPSESNGTKAVEVTLKGSQNENDKDNLKDAKLDSNMSDSSSDSEDVDSGPTKEECIIKFKEMLKERGVAPFSKWEKELPKIVFDPRFKAIPSQSARRALFEHYVKTRAEEERKEKRAAQKAAIEGFKQLLDEASEDIDHSTDYHTFRKKWANDPRFEALDRKDRELLLNERVLPLKRAAEEKAQAIRAAAASGFKSMVREKGDITINSRWSKVKDSLRNDPRYKSVKHEDREFLFNEYLNELKAAENEAEREVKSKREEQEKLKERERELRKRKEREEQEMERVRLKVRRKEAVTSFQALLVETIKDPQASWTESRPKLEKDPQGRATNPELDTSDAEKLFREHVKMLYERCAHDFRALLAEVITAEAAAQETQDGNGKTVLNSWSTAKRLLKPDPRYNKMPRKDRESLWRRYAEEMLRRQKSTLDQNDNKHNRDSKSRSSADIGRLPSGSRRNHDRP</sequence>
<reference evidence="1 2" key="1">
    <citation type="journal article" date="2023" name="Science">
        <title>Complex scaffold remodeling in plant triterpene biosynthesis.</title>
        <authorList>
            <person name="De La Pena R."/>
            <person name="Hodgson H."/>
            <person name="Liu J.C."/>
            <person name="Stephenson M.J."/>
            <person name="Martin A.C."/>
            <person name="Owen C."/>
            <person name="Harkess A."/>
            <person name="Leebens-Mack J."/>
            <person name="Jimenez L.E."/>
            <person name="Osbourn A."/>
            <person name="Sattely E.S."/>
        </authorList>
    </citation>
    <scope>NUCLEOTIDE SEQUENCE [LARGE SCALE GENOMIC DNA]</scope>
    <source>
        <strain evidence="2">cv. JPN11</strain>
        <tissue evidence="1">Leaf</tissue>
    </source>
</reference>
<accession>A0ACC1XGU8</accession>
<name>A0ACC1XGU8_MELAZ</name>
<dbReference type="EMBL" id="CM051402">
    <property type="protein sequence ID" value="KAJ4710356.1"/>
    <property type="molecule type" value="Genomic_DNA"/>
</dbReference>
<gene>
    <name evidence="1" type="ORF">OWV82_016552</name>
</gene>